<sequence>MTDFWYRYEDYREGITSTDYNGEVEVIGSRTVLRCRKFEVDRYTPKGVWIRRPFDTQRFVLNEGRKKYAHATEEEALHSFLARKQRHLSILNSQCDHVTQAMTLAQQKLNQGKTCPSILLVS</sequence>
<name>V9SK92_9CAUD</name>
<dbReference type="EMBL" id="KF787094">
    <property type="protein sequence ID" value="AHC56550.1"/>
    <property type="molecule type" value="Genomic_DNA"/>
</dbReference>
<proteinExistence type="predicted"/>
<gene>
    <name evidence="1" type="ORF">JJJA_0034</name>
</gene>
<reference evidence="1 2" key="1">
    <citation type="journal article" date="2014" name="Virol. J.">
        <title>First genome sequences of Achromobacter phages reveal new members of the N4 family.</title>
        <authorList>
            <person name="Wittmann J."/>
            <person name="Dreiseikelmann B."/>
            <person name="Rohde M."/>
            <person name="Meier-Kolthoff J.P."/>
            <person name="Bunk B."/>
            <person name="Rohde C."/>
        </authorList>
    </citation>
    <scope>NUCLEOTIDE SEQUENCE [LARGE SCALE GENOMIC DNA]</scope>
</reference>
<dbReference type="Proteomes" id="UP000018886">
    <property type="component" value="Segment"/>
</dbReference>
<organism evidence="1 2">
    <name type="scientific">Achromobacter phage JWDelta</name>
    <dbReference type="NCBI Taxonomy" id="1416008"/>
    <lineage>
        <taxon>Viruses</taxon>
        <taxon>Duplodnaviria</taxon>
        <taxon>Heunggongvirae</taxon>
        <taxon>Uroviricota</taxon>
        <taxon>Caudoviricetes</taxon>
        <taxon>Schitoviridae</taxon>
        <taxon>Rothmandenesvirinae</taxon>
        <taxon>Jwalphavirus</taxon>
        <taxon>Jwalphavirus jwalpha</taxon>
    </lineage>
</organism>
<accession>V9SK92</accession>
<evidence type="ECO:0000313" key="2">
    <source>
        <dbReference type="Proteomes" id="UP000018886"/>
    </source>
</evidence>
<protein>
    <submittedName>
        <fullName evidence="1">Uncharacterized protein</fullName>
    </submittedName>
</protein>
<evidence type="ECO:0000313" key="1">
    <source>
        <dbReference type="EMBL" id="AHC56550.1"/>
    </source>
</evidence>